<dbReference type="NCBIfam" id="TIGR01783">
    <property type="entry name" value="TonB-siderophor"/>
    <property type="match status" value="1"/>
</dbReference>
<keyword evidence="12" id="KW-0732">Signal</keyword>
<keyword evidence="9 10" id="KW-0998">Cell outer membrane</keyword>
<accession>A0ABT6MX92</accession>
<evidence type="ECO:0000256" key="1">
    <source>
        <dbReference type="ARBA" id="ARBA00004571"/>
    </source>
</evidence>
<evidence type="ECO:0000256" key="4">
    <source>
        <dbReference type="ARBA" id="ARBA00022452"/>
    </source>
</evidence>
<name>A0ABT6MX92_9SPHN</name>
<keyword evidence="5 10" id="KW-0812">Transmembrane</keyword>
<dbReference type="Gene3D" id="2.40.170.20">
    <property type="entry name" value="TonB-dependent receptor, beta-barrel domain"/>
    <property type="match status" value="1"/>
</dbReference>
<dbReference type="InterPro" id="IPR037066">
    <property type="entry name" value="Plug_dom_sf"/>
</dbReference>
<dbReference type="PANTHER" id="PTHR32552:SF74">
    <property type="entry name" value="HYDROXAMATE SIDEROPHORE RECEPTOR FHUE"/>
    <property type="match status" value="1"/>
</dbReference>
<keyword evidence="16" id="KW-1185">Reference proteome</keyword>
<dbReference type="Pfam" id="PF07715">
    <property type="entry name" value="Plug"/>
    <property type="match status" value="1"/>
</dbReference>
<feature type="domain" description="TonB-dependent receptor plug" evidence="14">
    <location>
        <begin position="71"/>
        <end position="169"/>
    </location>
</feature>
<dbReference type="PANTHER" id="PTHR32552">
    <property type="entry name" value="FERRICHROME IRON RECEPTOR-RELATED"/>
    <property type="match status" value="1"/>
</dbReference>
<dbReference type="Gene3D" id="2.170.130.10">
    <property type="entry name" value="TonB-dependent receptor, plug domain"/>
    <property type="match status" value="1"/>
</dbReference>
<keyword evidence="4 10" id="KW-1134">Transmembrane beta strand</keyword>
<dbReference type="Proteomes" id="UP001160625">
    <property type="component" value="Unassembled WGS sequence"/>
</dbReference>
<evidence type="ECO:0000256" key="8">
    <source>
        <dbReference type="ARBA" id="ARBA00023170"/>
    </source>
</evidence>
<evidence type="ECO:0000256" key="10">
    <source>
        <dbReference type="PROSITE-ProRule" id="PRU01360"/>
    </source>
</evidence>
<keyword evidence="7 10" id="KW-0472">Membrane</keyword>
<dbReference type="RefSeq" id="WP_281043001.1">
    <property type="nucleotide sequence ID" value="NZ_JARYGZ010000001.1"/>
</dbReference>
<dbReference type="InterPro" id="IPR010105">
    <property type="entry name" value="TonB_sidphr_rcpt"/>
</dbReference>
<dbReference type="InterPro" id="IPR012910">
    <property type="entry name" value="Plug_dom"/>
</dbReference>
<evidence type="ECO:0000259" key="14">
    <source>
        <dbReference type="Pfam" id="PF07715"/>
    </source>
</evidence>
<comment type="caution">
    <text evidence="15">The sequence shown here is derived from an EMBL/GenBank/DDBJ whole genome shotgun (WGS) entry which is preliminary data.</text>
</comment>
<evidence type="ECO:0000313" key="16">
    <source>
        <dbReference type="Proteomes" id="UP001160625"/>
    </source>
</evidence>
<evidence type="ECO:0000256" key="5">
    <source>
        <dbReference type="ARBA" id="ARBA00022692"/>
    </source>
</evidence>
<reference evidence="15" key="1">
    <citation type="submission" date="2023-04" db="EMBL/GenBank/DDBJ databases">
        <title>Sphingomonas sp. MAHUQ-71 isolated from rice field.</title>
        <authorList>
            <person name="Huq M.A."/>
        </authorList>
    </citation>
    <scope>NUCLEOTIDE SEQUENCE</scope>
    <source>
        <strain evidence="15">MAHUQ-71</strain>
    </source>
</reference>
<organism evidence="15 16">
    <name type="scientific">Sphingomonas oryzagri</name>
    <dbReference type="NCBI Taxonomy" id="3042314"/>
    <lineage>
        <taxon>Bacteria</taxon>
        <taxon>Pseudomonadati</taxon>
        <taxon>Pseudomonadota</taxon>
        <taxon>Alphaproteobacteria</taxon>
        <taxon>Sphingomonadales</taxon>
        <taxon>Sphingomonadaceae</taxon>
        <taxon>Sphingomonas</taxon>
    </lineage>
</organism>
<proteinExistence type="inferred from homology"/>
<evidence type="ECO:0000256" key="11">
    <source>
        <dbReference type="RuleBase" id="RU003357"/>
    </source>
</evidence>
<keyword evidence="6 11" id="KW-0798">TonB box</keyword>
<dbReference type="PROSITE" id="PS52016">
    <property type="entry name" value="TONB_DEPENDENT_REC_3"/>
    <property type="match status" value="1"/>
</dbReference>
<dbReference type="InterPro" id="IPR000531">
    <property type="entry name" value="Beta-barrel_TonB"/>
</dbReference>
<feature type="domain" description="TonB-dependent receptor-like beta-barrel" evidence="13">
    <location>
        <begin position="257"/>
        <end position="689"/>
    </location>
</feature>
<feature type="chain" id="PRO_5047373557" evidence="12">
    <location>
        <begin position="34"/>
        <end position="719"/>
    </location>
</feature>
<comment type="subcellular location">
    <subcellularLocation>
        <location evidence="1 10">Cell outer membrane</location>
        <topology evidence="1 10">Multi-pass membrane protein</topology>
    </subcellularLocation>
</comment>
<evidence type="ECO:0000256" key="12">
    <source>
        <dbReference type="SAM" id="SignalP"/>
    </source>
</evidence>
<dbReference type="EMBL" id="JARYGZ010000001">
    <property type="protein sequence ID" value="MDH7637658.1"/>
    <property type="molecule type" value="Genomic_DNA"/>
</dbReference>
<evidence type="ECO:0000256" key="7">
    <source>
        <dbReference type="ARBA" id="ARBA00023136"/>
    </source>
</evidence>
<dbReference type="CDD" id="cd01347">
    <property type="entry name" value="ligand_gated_channel"/>
    <property type="match status" value="1"/>
</dbReference>
<dbReference type="Pfam" id="PF00593">
    <property type="entry name" value="TonB_dep_Rec_b-barrel"/>
    <property type="match status" value="1"/>
</dbReference>
<evidence type="ECO:0000256" key="2">
    <source>
        <dbReference type="ARBA" id="ARBA00009810"/>
    </source>
</evidence>
<keyword evidence="8 15" id="KW-0675">Receptor</keyword>
<dbReference type="SUPFAM" id="SSF56935">
    <property type="entry name" value="Porins"/>
    <property type="match status" value="1"/>
</dbReference>
<evidence type="ECO:0000259" key="13">
    <source>
        <dbReference type="Pfam" id="PF00593"/>
    </source>
</evidence>
<sequence length="719" mass="77840">MTAFRAQAFSRSRQVILLAGIACAALVALPAMAADPDAKDKQGSDIVVTAAKLKEAQLNESASATGLDLSLRETPQSISVIDRQRIEDFALTNIADVLDQAVGVNVNRNETDRTDYTSRGFDVTNRQVDGIGVALQGGVQFGDLDTVLYERVDIVRGANAMMTGVGNPSATINYLRKRPTAQFQANVSAQGGSFDMWRIEGDVSGPLNAAGTIRARVIDAHEERGSYLDYNHTNRDVGGVLLAADITPDLTATIGYSAQDNRSRGVIWGALPLVFNDGSRIPYKRSANTGQPWTYWNNLDQTAFGELAWKVGGDWTLRGVFTYHDLKSNARVLYASGGEIGPDPATGEGIQGYSSLFRDRYKQYLVDGYASGSVELFGRRHQLAFGVSSGWAPQTEADADTDATLDYGDIRQLASARFPVPTYGPITREGHLEDHLTRVYGAAHIDFADRLKGVAGFTAIWLDTTGDSYGTDEARSNSKVSPYAGLLFDLTKHLTVYASYTDIFNPQVEVASTGRRLDPARGSSLEAGIKGDWLDGKLYATAAVFRARQSGLATFAGTFDGTNGNGPIGGSFYTGQTTTARGVEAEISGRVTDRWMLGGGITHLHLRDDTGADARLFVPRGTLKVTATYQIPEWHDFKLGANFRYQSAVRGNDDSNGLPIRQGGYATLDLLAGFKIAEHVEASVNIRNVTNVRYLNSVEWGQAFYAAPRSAIGTLRFSY</sequence>
<evidence type="ECO:0000256" key="3">
    <source>
        <dbReference type="ARBA" id="ARBA00022448"/>
    </source>
</evidence>
<dbReference type="InterPro" id="IPR039426">
    <property type="entry name" value="TonB-dep_rcpt-like"/>
</dbReference>
<protein>
    <submittedName>
        <fullName evidence="15">TonB-dependent siderophore receptor</fullName>
    </submittedName>
</protein>
<evidence type="ECO:0000313" key="15">
    <source>
        <dbReference type="EMBL" id="MDH7637658.1"/>
    </source>
</evidence>
<evidence type="ECO:0000256" key="6">
    <source>
        <dbReference type="ARBA" id="ARBA00023077"/>
    </source>
</evidence>
<dbReference type="InterPro" id="IPR036942">
    <property type="entry name" value="Beta-barrel_TonB_sf"/>
</dbReference>
<keyword evidence="3 10" id="KW-0813">Transport</keyword>
<comment type="similarity">
    <text evidence="2 10 11">Belongs to the TonB-dependent receptor family.</text>
</comment>
<gene>
    <name evidence="15" type="ORF">QGN17_02840</name>
</gene>
<evidence type="ECO:0000256" key="9">
    <source>
        <dbReference type="ARBA" id="ARBA00023237"/>
    </source>
</evidence>
<feature type="signal peptide" evidence="12">
    <location>
        <begin position="1"/>
        <end position="33"/>
    </location>
</feature>